<accession>A0A7I7X3R1</accession>
<reference evidence="1 2" key="1">
    <citation type="journal article" date="2019" name="Emerg. Microbes Infect.">
        <title>Comprehensive subspecies identification of 175 nontuberculous mycobacteria species based on 7547 genomic profiles.</title>
        <authorList>
            <person name="Matsumoto Y."/>
            <person name="Kinjo T."/>
            <person name="Motooka D."/>
            <person name="Nabeya D."/>
            <person name="Jung N."/>
            <person name="Uechi K."/>
            <person name="Horii T."/>
            <person name="Iida T."/>
            <person name="Fujita J."/>
            <person name="Nakamura S."/>
        </authorList>
    </citation>
    <scope>NUCLEOTIDE SEQUENCE [LARGE SCALE GENOMIC DNA]</scope>
    <source>
        <strain evidence="1 2">JCM 13571</strain>
    </source>
</reference>
<name>A0A7I7X3R1_9MYCO</name>
<dbReference type="EMBL" id="AP022609">
    <property type="protein sequence ID" value="BBZ24316.1"/>
    <property type="molecule type" value="Genomic_DNA"/>
</dbReference>
<dbReference type="RefSeq" id="WP_085137424.1">
    <property type="nucleotide sequence ID" value="NZ_AP022609.1"/>
</dbReference>
<evidence type="ECO:0000313" key="1">
    <source>
        <dbReference type="EMBL" id="BBZ24316.1"/>
    </source>
</evidence>
<dbReference type="SUPFAM" id="SSF56784">
    <property type="entry name" value="HAD-like"/>
    <property type="match status" value="1"/>
</dbReference>
<sequence>MQITTELATWTGPARPFWWDQVHPDAEVYPLQAVIFDLDALADAEGEPRPGLVDLVLSLFAAGIWVAVVGAGPRSWVQSRVRELIGDGMSETVVSADDLTGPAGDAGLYRLALWELGIVAGEALVIAGSEAGARTAAAIGLPVISAGSAGYPADYDGLSAAGCRELQAERVVARFSSRAAG</sequence>
<gene>
    <name evidence="1" type="ORF">MHIB_27340</name>
</gene>
<dbReference type="OrthoDB" id="9812856at2"/>
<protein>
    <submittedName>
        <fullName evidence="1">Uncharacterized protein</fullName>
    </submittedName>
</protein>
<dbReference type="InterPro" id="IPR023214">
    <property type="entry name" value="HAD_sf"/>
</dbReference>
<proteinExistence type="predicted"/>
<dbReference type="Gene3D" id="3.40.50.1000">
    <property type="entry name" value="HAD superfamily/HAD-like"/>
    <property type="match status" value="1"/>
</dbReference>
<dbReference type="CDD" id="cd07505">
    <property type="entry name" value="HAD_BPGM-like"/>
    <property type="match status" value="1"/>
</dbReference>
<organism evidence="1 2">
    <name type="scientific">Mycolicibacter hiberniae</name>
    <dbReference type="NCBI Taxonomy" id="29314"/>
    <lineage>
        <taxon>Bacteria</taxon>
        <taxon>Bacillati</taxon>
        <taxon>Actinomycetota</taxon>
        <taxon>Actinomycetes</taxon>
        <taxon>Mycobacteriales</taxon>
        <taxon>Mycobacteriaceae</taxon>
        <taxon>Mycolicibacter</taxon>
    </lineage>
</organism>
<keyword evidence="2" id="KW-1185">Reference proteome</keyword>
<evidence type="ECO:0000313" key="2">
    <source>
        <dbReference type="Proteomes" id="UP000467260"/>
    </source>
</evidence>
<dbReference type="Proteomes" id="UP000467260">
    <property type="component" value="Chromosome"/>
</dbReference>
<dbReference type="KEGG" id="mhib:MHIB_27340"/>
<dbReference type="AlphaFoldDB" id="A0A7I7X3R1"/>
<dbReference type="InterPro" id="IPR036412">
    <property type="entry name" value="HAD-like_sf"/>
</dbReference>